<evidence type="ECO:0000256" key="3">
    <source>
        <dbReference type="ARBA" id="ARBA00022490"/>
    </source>
</evidence>
<protein>
    <recommendedName>
        <fullName evidence="7 8">Peptide chain release factor 3</fullName>
        <shortName evidence="8">RF-3</shortName>
    </recommendedName>
</protein>
<dbReference type="InterPro" id="IPR027417">
    <property type="entry name" value="P-loop_NTPase"/>
</dbReference>
<organism evidence="10 11">
    <name type="scientific">Sphingomonas aliaeris</name>
    <dbReference type="NCBI Taxonomy" id="2759526"/>
    <lineage>
        <taxon>Bacteria</taxon>
        <taxon>Pseudomonadati</taxon>
        <taxon>Pseudomonadota</taxon>
        <taxon>Alphaproteobacteria</taxon>
        <taxon>Sphingomonadales</taxon>
        <taxon>Sphingomonadaceae</taxon>
        <taxon>Sphingomonas</taxon>
    </lineage>
</organism>
<dbReference type="EMBL" id="CP061035">
    <property type="protein sequence ID" value="QQV77238.1"/>
    <property type="molecule type" value="Genomic_DNA"/>
</dbReference>
<dbReference type="GO" id="GO:0005525">
    <property type="term" value="F:GTP binding"/>
    <property type="evidence" value="ECO:0007669"/>
    <property type="project" value="UniProtKB-UniRule"/>
</dbReference>
<evidence type="ECO:0000256" key="6">
    <source>
        <dbReference type="ARBA" id="ARBA00023134"/>
    </source>
</evidence>
<dbReference type="InterPro" id="IPR041732">
    <property type="entry name" value="RF3_GTP-bd"/>
</dbReference>
<dbReference type="GO" id="GO:0097216">
    <property type="term" value="F:guanosine tetraphosphate binding"/>
    <property type="evidence" value="ECO:0007669"/>
    <property type="project" value="UniProtKB-ARBA"/>
</dbReference>
<dbReference type="InterPro" id="IPR004548">
    <property type="entry name" value="PrfC"/>
</dbReference>
<dbReference type="Gene3D" id="3.30.70.3280">
    <property type="entry name" value="Peptide chain release factor 3, domain III"/>
    <property type="match status" value="1"/>
</dbReference>
<comment type="similarity">
    <text evidence="2 8">Belongs to the TRAFAC class translation factor GTPase superfamily. Classic translation factor GTPase family. PrfC subfamily.</text>
</comment>
<dbReference type="InterPro" id="IPR053905">
    <property type="entry name" value="EF-G-like_DII"/>
</dbReference>
<dbReference type="InterPro" id="IPR038467">
    <property type="entry name" value="RF3_dom_3_sf"/>
</dbReference>
<dbReference type="PRINTS" id="PR00315">
    <property type="entry name" value="ELONGATNFCT"/>
</dbReference>
<evidence type="ECO:0000256" key="7">
    <source>
        <dbReference type="ARBA" id="ARBA00073639"/>
    </source>
</evidence>
<feature type="binding site" evidence="8">
    <location>
        <begin position="82"/>
        <end position="86"/>
    </location>
    <ligand>
        <name>GTP</name>
        <dbReference type="ChEBI" id="CHEBI:37565"/>
    </ligand>
</feature>
<accession>A0A974NUJ7</accession>
<feature type="domain" description="Tr-type G" evidence="9">
    <location>
        <begin position="5"/>
        <end position="274"/>
    </location>
</feature>
<dbReference type="InterPro" id="IPR000795">
    <property type="entry name" value="T_Tr_GTP-bd_dom"/>
</dbReference>
<dbReference type="PANTHER" id="PTHR43556:SF2">
    <property type="entry name" value="PEPTIDE CHAIN RELEASE FACTOR RF3"/>
    <property type="match status" value="1"/>
</dbReference>
<dbReference type="GO" id="GO:0016150">
    <property type="term" value="F:translation release factor activity, codon nonspecific"/>
    <property type="evidence" value="ECO:0007669"/>
    <property type="project" value="TreeGrafter"/>
</dbReference>
<evidence type="ECO:0000256" key="5">
    <source>
        <dbReference type="ARBA" id="ARBA00022917"/>
    </source>
</evidence>
<feature type="binding site" evidence="8">
    <location>
        <begin position="14"/>
        <end position="21"/>
    </location>
    <ligand>
        <name>GTP</name>
        <dbReference type="ChEBI" id="CHEBI:37565"/>
    </ligand>
</feature>
<keyword evidence="6 8" id="KW-0342">GTP-binding</keyword>
<dbReference type="GO" id="GO:0005829">
    <property type="term" value="C:cytosol"/>
    <property type="evidence" value="ECO:0007669"/>
    <property type="project" value="TreeGrafter"/>
</dbReference>
<dbReference type="AlphaFoldDB" id="A0A974NUJ7"/>
<dbReference type="SUPFAM" id="SSF54980">
    <property type="entry name" value="EF-G C-terminal domain-like"/>
    <property type="match status" value="1"/>
</dbReference>
<name>A0A974NUJ7_9SPHN</name>
<sequence>MNHTSDRRTFAIISHPDAGKTTLTEKLLYFGGAIHLAGEVKARGQNRRARSDWMKIEQQRGISVTSSVMTFEKDGLTFNLLDTPGHEDFSEDTYRTLTAVDSAVMVIDAARGIEAQTRKLFEVCRLRSVPIITFVNKVDREGRPPFELLDEIADMLQLDVCPMSWPVGMGSDFEGVYDLHANTLSQPEGPSREFMGRAIPFDGMDDPKLAATITSAGLATLKDESELAMGGYASFDVEAYRAGDLTPVYFGSALKDFGVAELIAALGQHAPGPRPQPAEPAAVTPERPDVTGFIFKVQANMDPNHRDRIAFMRLCSGTFKRGMKLTPTGHGKPIAIHSPILFFAQNRELADEAFPGDIIGIPNHGTLRVGDTMSERADVRFTGLPNFAPEILRRVALKDPTKTKQLRKALDDMAEEGVTQVFYPEIGSNLIIGVVGQLQLEVLLSRLDAEYKVDAGLEMAPYDTARWVSAEDPADLKAFMDLNRSSMAKDRDANPVYMAKTAWDVGYVSDRYPKVKFAATRER</sequence>
<dbReference type="InterPro" id="IPR005225">
    <property type="entry name" value="Small_GTP-bd"/>
</dbReference>
<evidence type="ECO:0000256" key="8">
    <source>
        <dbReference type="HAMAP-Rule" id="MF_00072"/>
    </source>
</evidence>
<dbReference type="PANTHER" id="PTHR43556">
    <property type="entry name" value="PEPTIDE CHAIN RELEASE FACTOR RF3"/>
    <property type="match status" value="1"/>
</dbReference>
<dbReference type="GO" id="GO:0006449">
    <property type="term" value="P:regulation of translational termination"/>
    <property type="evidence" value="ECO:0007669"/>
    <property type="project" value="UniProtKB-UniRule"/>
</dbReference>
<keyword evidence="4 8" id="KW-0547">Nucleotide-binding</keyword>
<dbReference type="Pfam" id="PF16658">
    <property type="entry name" value="RF3_C"/>
    <property type="match status" value="1"/>
</dbReference>
<dbReference type="HAMAP" id="MF_00072">
    <property type="entry name" value="Rel_fac_3"/>
    <property type="match status" value="1"/>
</dbReference>
<dbReference type="Gene3D" id="3.40.50.300">
    <property type="entry name" value="P-loop containing nucleotide triphosphate hydrolases"/>
    <property type="match status" value="1"/>
</dbReference>
<reference evidence="11" key="1">
    <citation type="submission" date="2020-09" db="EMBL/GenBank/DDBJ databases">
        <title>Sphingomonas sp., a new species isolated from pork steak.</title>
        <authorList>
            <person name="Heidler von Heilborn D."/>
        </authorList>
    </citation>
    <scope>NUCLEOTIDE SEQUENCE [LARGE SCALE GENOMIC DNA]</scope>
</reference>
<dbReference type="FunFam" id="3.30.70.3280:FF:000001">
    <property type="entry name" value="Peptide chain release factor 3"/>
    <property type="match status" value="1"/>
</dbReference>
<evidence type="ECO:0000259" key="9">
    <source>
        <dbReference type="PROSITE" id="PS51722"/>
    </source>
</evidence>
<keyword evidence="5 8" id="KW-0648">Protein biosynthesis</keyword>
<keyword evidence="11" id="KW-1185">Reference proteome</keyword>
<dbReference type="NCBIfam" id="TIGR00503">
    <property type="entry name" value="prfC"/>
    <property type="match status" value="1"/>
</dbReference>
<dbReference type="NCBIfam" id="NF001964">
    <property type="entry name" value="PRK00741.1"/>
    <property type="match status" value="1"/>
</dbReference>
<gene>
    <name evidence="8" type="primary">prfC</name>
    <name evidence="10" type="ORF">H5J25_18320</name>
</gene>
<comment type="function">
    <text evidence="8">Increases the formation of ribosomal termination complexes and stimulates activities of RF-1 and RF-2. It binds guanine nucleotides and has strong preference for UGA stop codons. It may interact directly with the ribosome. The stimulation of RF-1 and RF-2 is significantly reduced by GTP and GDP, but not by GMP.</text>
</comment>
<dbReference type="Proteomes" id="UP000595894">
    <property type="component" value="Chromosome"/>
</dbReference>
<dbReference type="CDD" id="cd04169">
    <property type="entry name" value="RF3"/>
    <property type="match status" value="1"/>
</dbReference>
<dbReference type="KEGG" id="sari:H5J25_18320"/>
<dbReference type="PROSITE" id="PS51722">
    <property type="entry name" value="G_TR_2"/>
    <property type="match status" value="1"/>
</dbReference>
<evidence type="ECO:0000256" key="2">
    <source>
        <dbReference type="ARBA" id="ARBA00009978"/>
    </source>
</evidence>
<dbReference type="PROSITE" id="PS00301">
    <property type="entry name" value="G_TR_1"/>
    <property type="match status" value="1"/>
</dbReference>
<dbReference type="GO" id="GO:0016149">
    <property type="term" value="F:translation release factor activity, codon specific"/>
    <property type="evidence" value="ECO:0007669"/>
    <property type="project" value="UniProtKB-UniRule"/>
</dbReference>
<proteinExistence type="inferred from homology"/>
<dbReference type="InterPro" id="IPR031157">
    <property type="entry name" value="G_TR_CS"/>
</dbReference>
<dbReference type="NCBIfam" id="TIGR00231">
    <property type="entry name" value="small_GTP"/>
    <property type="match status" value="1"/>
</dbReference>
<dbReference type="Pfam" id="PF22042">
    <property type="entry name" value="EF-G_D2"/>
    <property type="match status" value="1"/>
</dbReference>
<dbReference type="SUPFAM" id="SSF52540">
    <property type="entry name" value="P-loop containing nucleoside triphosphate hydrolases"/>
    <property type="match status" value="1"/>
</dbReference>
<dbReference type="InterPro" id="IPR032090">
    <property type="entry name" value="RF3_C"/>
</dbReference>
<dbReference type="Gene3D" id="2.40.30.10">
    <property type="entry name" value="Translation factors"/>
    <property type="match status" value="1"/>
</dbReference>
<evidence type="ECO:0000256" key="1">
    <source>
        <dbReference type="ARBA" id="ARBA00004496"/>
    </source>
</evidence>
<dbReference type="InterPro" id="IPR009000">
    <property type="entry name" value="Transl_B-barrel_sf"/>
</dbReference>
<comment type="subcellular location">
    <subcellularLocation>
        <location evidence="1 8">Cytoplasm</location>
    </subcellularLocation>
</comment>
<dbReference type="InterPro" id="IPR035647">
    <property type="entry name" value="EFG_III/V"/>
</dbReference>
<dbReference type="GO" id="GO:0003924">
    <property type="term" value="F:GTPase activity"/>
    <property type="evidence" value="ECO:0007669"/>
    <property type="project" value="InterPro"/>
</dbReference>
<feature type="binding site" evidence="8">
    <location>
        <begin position="136"/>
        <end position="139"/>
    </location>
    <ligand>
        <name>GTP</name>
        <dbReference type="ChEBI" id="CHEBI:37565"/>
    </ligand>
</feature>
<evidence type="ECO:0000313" key="11">
    <source>
        <dbReference type="Proteomes" id="UP000595894"/>
    </source>
</evidence>
<keyword evidence="3 8" id="KW-0963">Cytoplasm</keyword>
<evidence type="ECO:0000313" key="10">
    <source>
        <dbReference type="EMBL" id="QQV77238.1"/>
    </source>
</evidence>
<dbReference type="SUPFAM" id="SSF50447">
    <property type="entry name" value="Translation proteins"/>
    <property type="match status" value="1"/>
</dbReference>
<dbReference type="FunFam" id="3.40.50.300:FF:000542">
    <property type="entry name" value="Peptide chain release factor 3"/>
    <property type="match status" value="1"/>
</dbReference>
<dbReference type="Pfam" id="PF00009">
    <property type="entry name" value="GTP_EFTU"/>
    <property type="match status" value="1"/>
</dbReference>
<evidence type="ECO:0000256" key="4">
    <source>
        <dbReference type="ARBA" id="ARBA00022741"/>
    </source>
</evidence>
<dbReference type="RefSeq" id="WP_202093561.1">
    <property type="nucleotide sequence ID" value="NZ_CP061035.1"/>
</dbReference>